<evidence type="ECO:0000256" key="2">
    <source>
        <dbReference type="ARBA" id="ARBA00022692"/>
    </source>
</evidence>
<feature type="domain" description="O-antigen ligase-related" evidence="6">
    <location>
        <begin position="212"/>
        <end position="380"/>
    </location>
</feature>
<accession>A0AAQ1MCX5</accession>
<gene>
    <name evidence="7" type="ORF">GT747_12980</name>
    <name evidence="8" type="ORF">SAMN05444424_1289</name>
</gene>
<feature type="transmembrane region" description="Helical" evidence="5">
    <location>
        <begin position="179"/>
        <end position="196"/>
    </location>
</feature>
<evidence type="ECO:0000313" key="9">
    <source>
        <dbReference type="Proteomes" id="UP000184089"/>
    </source>
</evidence>
<evidence type="ECO:0000256" key="3">
    <source>
        <dbReference type="ARBA" id="ARBA00022989"/>
    </source>
</evidence>
<protein>
    <submittedName>
        <fullName evidence="8">O-antigen ligase</fullName>
    </submittedName>
</protein>
<dbReference type="GO" id="GO:0016020">
    <property type="term" value="C:membrane"/>
    <property type="evidence" value="ECO:0007669"/>
    <property type="project" value="UniProtKB-SubCell"/>
</dbReference>
<keyword evidence="4 5" id="KW-0472">Membrane</keyword>
<feature type="transmembrane region" description="Helical" evidence="5">
    <location>
        <begin position="431"/>
        <end position="452"/>
    </location>
</feature>
<evidence type="ECO:0000256" key="5">
    <source>
        <dbReference type="SAM" id="Phobius"/>
    </source>
</evidence>
<dbReference type="Proteomes" id="UP000474718">
    <property type="component" value="Unassembled WGS sequence"/>
</dbReference>
<evidence type="ECO:0000256" key="1">
    <source>
        <dbReference type="ARBA" id="ARBA00004141"/>
    </source>
</evidence>
<reference evidence="7 10" key="3">
    <citation type="journal article" date="2019" name="Nat. Med.">
        <title>A library of human gut bacterial isolates paired with longitudinal multiomics data enables mechanistic microbiome research.</title>
        <authorList>
            <person name="Poyet M."/>
            <person name="Groussin M."/>
            <person name="Gibbons S.M."/>
            <person name="Avila-Pacheco J."/>
            <person name="Jiang X."/>
            <person name="Kearney S.M."/>
            <person name="Perrotta A.R."/>
            <person name="Berdy B."/>
            <person name="Zhao S."/>
            <person name="Lieberman T.D."/>
            <person name="Swanson P.K."/>
            <person name="Smith M."/>
            <person name="Roesemann S."/>
            <person name="Alexander J.E."/>
            <person name="Rich S.A."/>
            <person name="Livny J."/>
            <person name="Vlamakis H."/>
            <person name="Clish C."/>
            <person name="Bullock K."/>
            <person name="Deik A."/>
            <person name="Scott J."/>
            <person name="Pierce K.A."/>
            <person name="Xavier R.J."/>
            <person name="Alm E.J."/>
        </authorList>
    </citation>
    <scope>NUCLEOTIDE SEQUENCE [LARGE SCALE GENOMIC DNA]</scope>
    <source>
        <strain evidence="7 10">BIOML-A2</strain>
    </source>
</reference>
<feature type="transmembrane region" description="Helical" evidence="5">
    <location>
        <begin position="255"/>
        <end position="274"/>
    </location>
</feature>
<reference evidence="9" key="2">
    <citation type="submission" date="2016-11" db="EMBL/GenBank/DDBJ databases">
        <authorList>
            <person name="Jaros S."/>
            <person name="Januszkiewicz K."/>
            <person name="Wedrychowicz H."/>
        </authorList>
    </citation>
    <scope>NUCLEOTIDE SEQUENCE [LARGE SCALE GENOMIC DNA]</scope>
    <source>
        <strain evidence="9">DSM 4029</strain>
    </source>
</reference>
<feature type="transmembrane region" description="Helical" evidence="5">
    <location>
        <begin position="126"/>
        <end position="150"/>
    </location>
</feature>
<dbReference type="InterPro" id="IPR051533">
    <property type="entry name" value="WaaL-like"/>
</dbReference>
<keyword evidence="8" id="KW-0436">Ligase</keyword>
<dbReference type="PANTHER" id="PTHR37422:SF13">
    <property type="entry name" value="LIPOPOLYSACCHARIDE BIOSYNTHESIS PROTEIN PA4999-RELATED"/>
    <property type="match status" value="1"/>
</dbReference>
<feature type="transmembrane region" description="Helical" evidence="5">
    <location>
        <begin position="227"/>
        <end position="243"/>
    </location>
</feature>
<evidence type="ECO:0000256" key="4">
    <source>
        <dbReference type="ARBA" id="ARBA00023136"/>
    </source>
</evidence>
<dbReference type="EMBL" id="WWVX01000009">
    <property type="protein sequence ID" value="MZL70664.1"/>
    <property type="molecule type" value="Genomic_DNA"/>
</dbReference>
<dbReference type="AlphaFoldDB" id="A0AAQ1MCX5"/>
<dbReference type="GO" id="GO:0016874">
    <property type="term" value="F:ligase activity"/>
    <property type="evidence" value="ECO:0007669"/>
    <property type="project" value="UniProtKB-KW"/>
</dbReference>
<feature type="transmembrane region" description="Helical" evidence="5">
    <location>
        <begin position="405"/>
        <end position="425"/>
    </location>
</feature>
<dbReference type="Proteomes" id="UP000184089">
    <property type="component" value="Unassembled WGS sequence"/>
</dbReference>
<proteinExistence type="predicted"/>
<comment type="caution">
    <text evidence="8">The sequence shown here is derived from an EMBL/GenBank/DDBJ whole genome shotgun (WGS) entry which is preliminary data.</text>
</comment>
<feature type="transmembrane region" description="Helical" evidence="5">
    <location>
        <begin position="73"/>
        <end position="91"/>
    </location>
</feature>
<comment type="subcellular location">
    <subcellularLocation>
        <location evidence="1">Membrane</location>
        <topology evidence="1">Multi-pass membrane protein</topology>
    </subcellularLocation>
</comment>
<dbReference type="PANTHER" id="PTHR37422">
    <property type="entry name" value="TEICHURONIC ACID BIOSYNTHESIS PROTEIN TUAE"/>
    <property type="match status" value="1"/>
</dbReference>
<evidence type="ECO:0000313" key="7">
    <source>
        <dbReference type="EMBL" id="MZL70664.1"/>
    </source>
</evidence>
<feature type="transmembrane region" description="Helical" evidence="5">
    <location>
        <begin position="203"/>
        <end position="221"/>
    </location>
</feature>
<feature type="transmembrane region" description="Helical" evidence="5">
    <location>
        <begin position="97"/>
        <end position="114"/>
    </location>
</feature>
<evidence type="ECO:0000313" key="10">
    <source>
        <dbReference type="Proteomes" id="UP000474718"/>
    </source>
</evidence>
<organism evidence="8 9">
    <name type="scientific">Bittarella massiliensis</name>
    <name type="common">ex Durand et al. 2017</name>
    <dbReference type="NCBI Taxonomy" id="1720313"/>
    <lineage>
        <taxon>Bacteria</taxon>
        <taxon>Bacillati</taxon>
        <taxon>Bacillota</taxon>
        <taxon>Clostridia</taxon>
        <taxon>Eubacteriales</taxon>
        <taxon>Oscillospiraceae</taxon>
        <taxon>Bittarella (ex Durand et al. 2017)</taxon>
    </lineage>
</organism>
<keyword evidence="3 5" id="KW-1133">Transmembrane helix</keyword>
<dbReference type="EMBL" id="FQVY01000002">
    <property type="protein sequence ID" value="SHG05243.1"/>
    <property type="molecule type" value="Genomic_DNA"/>
</dbReference>
<sequence length="490" mass="55650">MTKTKWSFQMCRKWYLVILLSFLLFRMCVPLSLALPSSVDSLAFSLIAMGGAFLLLFDLLYHRRLFQMRGNTWLFCLLVVGLLSSLINSGYGLFDNLKTLVWTAIQMFLLYATGKERKRRDVEEEIFLLARVFLLIWFLLTSIGVAMFVFQIGYVDGGILKIRQGFYDNRLWGLFKDPNYAAILSIISIVLSVFYFKKTAHKTVKGILLINVLVQFVYLVLSGSRTGMVAAIVVMAAGVFLSLRPWLQGKMVRRWACEGIAVVGAIVSAVLLLGTMELTKAGVEHVPDLVGAMGGHFSPVTLDRSDVVDNEDISNMRFKIWGSGFDVFKTTPVVGTSPRNTLDYAKDHLPDTFIVEKNYILHNGYLEVLVSTGIFGTLFALGFIGDRIKIIVYYYFGTGWKSRRYYRESTYCLLICLAVAVSAVFLSEVFFANTLGTCLFWIFLGYSDFFMLRGVQREERKNEKAPLTCRIADWLEEKMRGRPQQLQRGE</sequence>
<dbReference type="RefSeq" id="WP_044992714.1">
    <property type="nucleotide sequence ID" value="NZ_FQVY01000002.1"/>
</dbReference>
<reference evidence="8" key="1">
    <citation type="submission" date="2016-11" db="EMBL/GenBank/DDBJ databases">
        <authorList>
            <person name="Varghese N."/>
            <person name="Submissions S."/>
        </authorList>
    </citation>
    <scope>NUCLEOTIDE SEQUENCE</scope>
    <source>
        <strain evidence="8">DSM 4029</strain>
    </source>
</reference>
<name>A0AAQ1MCX5_9FIRM</name>
<evidence type="ECO:0000259" key="6">
    <source>
        <dbReference type="Pfam" id="PF04932"/>
    </source>
</evidence>
<keyword evidence="10" id="KW-1185">Reference proteome</keyword>
<dbReference type="InterPro" id="IPR007016">
    <property type="entry name" value="O-antigen_ligase-rel_domated"/>
</dbReference>
<keyword evidence="2 5" id="KW-0812">Transmembrane</keyword>
<feature type="transmembrane region" description="Helical" evidence="5">
    <location>
        <begin position="44"/>
        <end position="61"/>
    </location>
</feature>
<dbReference type="Pfam" id="PF04932">
    <property type="entry name" value="Wzy_C"/>
    <property type="match status" value="1"/>
</dbReference>
<evidence type="ECO:0000313" key="8">
    <source>
        <dbReference type="EMBL" id="SHG05243.1"/>
    </source>
</evidence>